<organism evidence="4 5">
    <name type="scientific">Roseiconus nitratireducens</name>
    <dbReference type="NCBI Taxonomy" id="2605748"/>
    <lineage>
        <taxon>Bacteria</taxon>
        <taxon>Pseudomonadati</taxon>
        <taxon>Planctomycetota</taxon>
        <taxon>Planctomycetia</taxon>
        <taxon>Pirellulales</taxon>
        <taxon>Pirellulaceae</taxon>
        <taxon>Roseiconus</taxon>
    </lineage>
</organism>
<dbReference type="PANTHER" id="PTHR34978:SF3">
    <property type="entry name" value="SLR0241 PROTEIN"/>
    <property type="match status" value="1"/>
</dbReference>
<dbReference type="Proteomes" id="UP000324479">
    <property type="component" value="Unassembled WGS sequence"/>
</dbReference>
<dbReference type="SUPFAM" id="SSF49464">
    <property type="entry name" value="Carboxypeptidase regulatory domain-like"/>
    <property type="match status" value="3"/>
</dbReference>
<dbReference type="InterPro" id="IPR052173">
    <property type="entry name" value="Beta-lactam_resp_regulator"/>
</dbReference>
<feature type="transmembrane region" description="Helical" evidence="2">
    <location>
        <begin position="53"/>
        <end position="76"/>
    </location>
</feature>
<gene>
    <name evidence="4" type="ORF">FYK55_01435</name>
</gene>
<dbReference type="EMBL" id="VWOX01000001">
    <property type="protein sequence ID" value="KAA5547107.1"/>
    <property type="molecule type" value="Genomic_DNA"/>
</dbReference>
<dbReference type="PANTHER" id="PTHR34978">
    <property type="entry name" value="POSSIBLE SENSOR-TRANSDUCER PROTEIN BLAR"/>
    <property type="match status" value="1"/>
</dbReference>
<name>A0A5M6DHS6_9BACT</name>
<evidence type="ECO:0000313" key="5">
    <source>
        <dbReference type="Proteomes" id="UP000324479"/>
    </source>
</evidence>
<evidence type="ECO:0000259" key="3">
    <source>
        <dbReference type="Pfam" id="PF05569"/>
    </source>
</evidence>
<keyword evidence="2" id="KW-1133">Transmembrane helix</keyword>
<evidence type="ECO:0000313" key="4">
    <source>
        <dbReference type="EMBL" id="KAA5547107.1"/>
    </source>
</evidence>
<feature type="domain" description="Peptidase M56" evidence="3">
    <location>
        <begin position="164"/>
        <end position="366"/>
    </location>
</feature>
<dbReference type="InterPro" id="IPR008969">
    <property type="entry name" value="CarboxyPept-like_regulatory"/>
</dbReference>
<dbReference type="CDD" id="cd07341">
    <property type="entry name" value="M56_BlaR1_MecR1_like"/>
    <property type="match status" value="1"/>
</dbReference>
<feature type="region of interest" description="Disordered" evidence="1">
    <location>
        <begin position="408"/>
        <end position="452"/>
    </location>
</feature>
<dbReference type="AlphaFoldDB" id="A0A5M6DHS6"/>
<evidence type="ECO:0000256" key="2">
    <source>
        <dbReference type="SAM" id="Phobius"/>
    </source>
</evidence>
<keyword evidence="2" id="KW-0472">Membrane</keyword>
<protein>
    <recommendedName>
        <fullName evidence="3">Peptidase M56 domain-containing protein</fullName>
    </recommendedName>
</protein>
<reference evidence="4 5" key="1">
    <citation type="submission" date="2019-08" db="EMBL/GenBank/DDBJ databases">
        <authorList>
            <person name="Dhanesh K."/>
            <person name="Kumar G."/>
            <person name="Sasikala C."/>
            <person name="Venkata Ramana C."/>
        </authorList>
    </citation>
    <scope>NUCLEOTIDE SEQUENCE [LARGE SCALE GENOMIC DNA]</scope>
    <source>
        <strain evidence="4 5">JC645</strain>
    </source>
</reference>
<feature type="compositionally biased region" description="Polar residues" evidence="1">
    <location>
        <begin position="437"/>
        <end position="448"/>
    </location>
</feature>
<proteinExistence type="predicted"/>
<keyword evidence="5" id="KW-1185">Reference proteome</keyword>
<dbReference type="InterPro" id="IPR008756">
    <property type="entry name" value="Peptidase_M56"/>
</dbReference>
<dbReference type="Pfam" id="PF05569">
    <property type="entry name" value="Peptidase_M56"/>
    <property type="match status" value="1"/>
</dbReference>
<feature type="region of interest" description="Disordered" evidence="1">
    <location>
        <begin position="133"/>
        <end position="155"/>
    </location>
</feature>
<feature type="transmembrane region" description="Helical" evidence="2">
    <location>
        <begin position="172"/>
        <end position="193"/>
    </location>
</feature>
<comment type="caution">
    <text evidence="4">The sequence shown here is derived from an EMBL/GenBank/DDBJ whole genome shotgun (WGS) entry which is preliminary data.</text>
</comment>
<dbReference type="Pfam" id="PF13620">
    <property type="entry name" value="CarboxypepD_reg"/>
    <property type="match status" value="1"/>
</dbReference>
<keyword evidence="2" id="KW-0812">Transmembrane</keyword>
<sequence>MTQEQCWGAVDWLLVDPLGRVIGLSVQVGLIVLVSAAVARAMARRSPSRTHSIWLAAILVCLIGCPLSLVQIGPFFRVTFAEPVTGEASRMTTSAVGSTEKRDPDASEFAGTARLMENRFAVRHSDQIGPLRAGPIPANRKTAQPSVERIPRPNDDSDEISFRSAGIDGWLMIFYFAGVLWFVQRLVVGTLLLRGIVSRSLTADGDTIAMASDCAKIVDLKQMPNIFLSHEIAFPMACGLLRPFVVLPTGFTTWSDHERRATLMHELIHIRRHDTVIRHLSAFNRVMYWFHPASWYLDRRLTESREWATDRELVDLASVSGLPAERYAACLVSVVARASDFAQRRSLATTSAIAMSASDDLEQRLRLVLDGKANRSISHKLWIRIAVGFVIAFAALSAVPFRITRAQVPQDTDQSPADAAASVQEPRQRVGQGDNRGPTSAAQSSNGTDPAAPIETAIKLDPADPGDEDLWMRIQRAAPREPAEHETAIAVIDLSGTVVAQDGRPIADAIVVLRDSSTQRISWGLINNPVESDEELHLRQVSDVLARTISDSQGRFEFKGVTAPTYRSTAKGTWSGDVVAAHPEIGVGFAKLGREKGRRRRYENTRVELTATTSLSGTYVTPAGEPIPNATVSLFHLIAPAADPWSEESLDLQCSQLTLRTRSDQQGQFTFHHVPQSMFASFWVLDPDSAGAVGNVPTSDELTPADANSAFFLRTPPAFDRPIRLVADPGVKISGRIRDSNGNAVADAIVHFGGLVKRARSDRNGRVEYLVSTRDIAGSNPDKSTRSDITLGVRFEDGSGYLPSSQRLDVESLLAGKPFDVIVEKGVSISGTVVDRNGASIEGISVLASAQGLVFSDESDESGLFDLTLPPGKHAIVFCSEQDGWDLPTASEARRQLDASESIDGSMRSVDVSDGSPVTLDPVVIAKSQSIQVIVSLPDGSPARDANVILRDEETRQMSSGRNDTRVVEKADPATTNALGRASLLPRGIVSDGAWVDVSSTGADDVPYKGSAKISESSNGVLSMVLSRAPRLEGRVLLNGRPVAGAKVAIGESRPAVTSSGGRSVTSFRVANNQIVTTDAKGIYTLPVSNDKRYSVHVQSIPGESNSVGTGYSATPSGGEKVSVRDFQFYRGSEQIAGRVVDADGNPVADARVHVLRHSDANPNLWLGHHEASQWATDLQGRFVLRRMPPGKFRIIVSGKRPADRSQRAPTNMVTVPTGTTDLTVRLVGANVDQPLPRLKPIRVRKTN</sequence>
<feature type="transmembrane region" description="Helical" evidence="2">
    <location>
        <begin position="21"/>
        <end position="41"/>
    </location>
</feature>
<accession>A0A5M6DHS6</accession>
<dbReference type="Gene3D" id="2.60.40.1120">
    <property type="entry name" value="Carboxypeptidase-like, regulatory domain"/>
    <property type="match status" value="1"/>
</dbReference>
<feature type="transmembrane region" description="Helical" evidence="2">
    <location>
        <begin position="381"/>
        <end position="401"/>
    </location>
</feature>
<evidence type="ECO:0000256" key="1">
    <source>
        <dbReference type="SAM" id="MobiDB-lite"/>
    </source>
</evidence>